<feature type="domain" description="Ketoreductase" evidence="4">
    <location>
        <begin position="10"/>
        <end position="193"/>
    </location>
</feature>
<dbReference type="RefSeq" id="WP_121910494.1">
    <property type="nucleotide sequence ID" value="NZ_CP068292.1"/>
</dbReference>
<organism evidence="6 7">
    <name type="scientific">Corynebacterium macginleyi</name>
    <dbReference type="NCBI Taxonomy" id="38290"/>
    <lineage>
        <taxon>Bacteria</taxon>
        <taxon>Bacillati</taxon>
        <taxon>Actinomycetota</taxon>
        <taxon>Actinomycetes</taxon>
        <taxon>Mycobacteriales</taxon>
        <taxon>Corynebacteriaceae</taxon>
        <taxon>Corynebacterium</taxon>
    </lineage>
</organism>
<dbReference type="PANTHER" id="PTHR44196">
    <property type="entry name" value="DEHYDROGENASE/REDUCTASE SDR FAMILY MEMBER 7B"/>
    <property type="match status" value="1"/>
</dbReference>
<dbReference type="OrthoDB" id="9797538at2"/>
<name>A0A3M0H0E1_9CORY</name>
<sequence>MSLPAPSRTSYALVTGASQGIGKAMAHDFAAMGYNVILVARRGEILEDIATELERRHHVEASALPADLATDEGVEAVIDAISSKEVSILVNSAGIASFGSFMDQDWGYESSQFALNGTAVHRLTRAALEHMLPRRTGAICNVGSTAGNIPIPNNATYVFTKAGVNAFTEALHYELKGSGISCTLLAPGPVREATIPEEDQTIVDKVVPDALWTTYESCSKETIAAMQKGQRRVVPGPLSKAMNAVSKVLPTPVIAPLIGRFYSQMG</sequence>
<evidence type="ECO:0000259" key="4">
    <source>
        <dbReference type="SMART" id="SM00822"/>
    </source>
</evidence>
<dbReference type="Gene3D" id="3.40.50.720">
    <property type="entry name" value="NAD(P)-binding Rossmann-like Domain"/>
    <property type="match status" value="1"/>
</dbReference>
<dbReference type="Proteomes" id="UP000270649">
    <property type="component" value="Unassembled WGS sequence"/>
</dbReference>
<proteinExistence type="inferred from homology"/>
<comment type="similarity">
    <text evidence="1 3">Belongs to the short-chain dehydrogenases/reductases (SDR) family.</text>
</comment>
<evidence type="ECO:0000256" key="3">
    <source>
        <dbReference type="RuleBase" id="RU000363"/>
    </source>
</evidence>
<dbReference type="EMBL" id="REGC01000003">
    <property type="protein sequence ID" value="RMB63056.1"/>
    <property type="molecule type" value="Genomic_DNA"/>
</dbReference>
<keyword evidence="2" id="KW-0560">Oxidoreductase</keyword>
<evidence type="ECO:0000256" key="1">
    <source>
        <dbReference type="ARBA" id="ARBA00006484"/>
    </source>
</evidence>
<dbReference type="SUPFAM" id="SSF51735">
    <property type="entry name" value="NAD(P)-binding Rossmann-fold domains"/>
    <property type="match status" value="1"/>
</dbReference>
<dbReference type="CDD" id="cd05233">
    <property type="entry name" value="SDR_c"/>
    <property type="match status" value="1"/>
</dbReference>
<protein>
    <submittedName>
        <fullName evidence="6">SDR family oxidoreductase</fullName>
    </submittedName>
</protein>
<dbReference type="PRINTS" id="PR00080">
    <property type="entry name" value="SDRFAMILY"/>
</dbReference>
<keyword evidence="8" id="KW-1185">Reference proteome</keyword>
<evidence type="ECO:0000313" key="5">
    <source>
        <dbReference type="EMBL" id="MBM0243291.1"/>
    </source>
</evidence>
<reference evidence="5 8" key="2">
    <citation type="submission" date="2021-01" db="EMBL/GenBank/DDBJ databases">
        <title>Complete genome sequences of Corynebacterium macginleyi strains isolated from infectious keratitis.</title>
        <authorList>
            <person name="Sagerfors S."/>
            <person name="Poehlein A."/>
            <person name="Soderquist B."/>
            <person name="Bruggemann H."/>
        </authorList>
    </citation>
    <scope>NUCLEOTIDE SEQUENCE [LARGE SCALE GENOMIC DNA]</scope>
    <source>
        <strain evidence="5 8">12T220</strain>
    </source>
</reference>
<gene>
    <name evidence="6" type="ORF">D9543_03430</name>
    <name evidence="5" type="ORF">GWO63_003140</name>
</gene>
<dbReference type="GO" id="GO:0016020">
    <property type="term" value="C:membrane"/>
    <property type="evidence" value="ECO:0007669"/>
    <property type="project" value="TreeGrafter"/>
</dbReference>
<evidence type="ECO:0000313" key="7">
    <source>
        <dbReference type="Proteomes" id="UP000270649"/>
    </source>
</evidence>
<dbReference type="PIRSF" id="PIRSF000126">
    <property type="entry name" value="11-beta-HSD1"/>
    <property type="match status" value="1"/>
</dbReference>
<dbReference type="GO" id="GO:0016491">
    <property type="term" value="F:oxidoreductase activity"/>
    <property type="evidence" value="ECO:0007669"/>
    <property type="project" value="UniProtKB-KW"/>
</dbReference>
<comment type="caution">
    <text evidence="6">The sequence shown here is derived from an EMBL/GenBank/DDBJ whole genome shotgun (WGS) entry which is preliminary data.</text>
</comment>
<dbReference type="EMBL" id="JAACBX020000001">
    <property type="protein sequence ID" value="MBM0243291.1"/>
    <property type="molecule type" value="Genomic_DNA"/>
</dbReference>
<reference evidence="6 7" key="1">
    <citation type="submission" date="2018-10" db="EMBL/GenBank/DDBJ databases">
        <title>Corynebacterium macginleyi genome sequencing and assembly of the type strain and two clinical samples.</title>
        <authorList>
            <person name="Bernier A.-M."/>
            <person name="Bernard K."/>
        </authorList>
    </citation>
    <scope>NUCLEOTIDE SEQUENCE [LARGE SCALE GENOMIC DNA]</scope>
    <source>
        <strain evidence="6 7">NML 120205</strain>
    </source>
</reference>
<dbReference type="InterPro" id="IPR057326">
    <property type="entry name" value="KR_dom"/>
</dbReference>
<dbReference type="PRINTS" id="PR00081">
    <property type="entry name" value="GDHRDH"/>
</dbReference>
<dbReference type="PANTHER" id="PTHR44196:SF2">
    <property type="entry name" value="SHORT-CHAIN DEHYDROGENASE-RELATED"/>
    <property type="match status" value="1"/>
</dbReference>
<dbReference type="Pfam" id="PF00106">
    <property type="entry name" value="adh_short"/>
    <property type="match status" value="1"/>
</dbReference>
<dbReference type="AlphaFoldDB" id="A0A3M0H0E1"/>
<accession>A0A3M0H0E1</accession>
<dbReference type="InterPro" id="IPR036291">
    <property type="entry name" value="NAD(P)-bd_dom_sf"/>
</dbReference>
<evidence type="ECO:0000256" key="2">
    <source>
        <dbReference type="ARBA" id="ARBA00023002"/>
    </source>
</evidence>
<dbReference type="NCBIfam" id="NF040690">
    <property type="entry name" value="mycolate_SDR"/>
    <property type="match status" value="1"/>
</dbReference>
<dbReference type="Proteomes" id="UP001518680">
    <property type="component" value="Unassembled WGS sequence"/>
</dbReference>
<evidence type="ECO:0000313" key="8">
    <source>
        <dbReference type="Proteomes" id="UP001518680"/>
    </source>
</evidence>
<dbReference type="GeneID" id="92745550"/>
<dbReference type="InterPro" id="IPR002347">
    <property type="entry name" value="SDR_fam"/>
</dbReference>
<evidence type="ECO:0000313" key="6">
    <source>
        <dbReference type="EMBL" id="RMB63056.1"/>
    </source>
</evidence>
<dbReference type="SMART" id="SM00822">
    <property type="entry name" value="PKS_KR"/>
    <property type="match status" value="1"/>
</dbReference>